<sequence>MEHVTPSVESLNSTQHAPSSVPRDLVSVIVPVYNVERYLPACLDALIGQTYQTLEIMLIDDGSTDGSAAICDVYAARDERVHVIHQTNRGQSAARNAGLDRAQGEYICFVDADDIPNRKYVETLVRGMEDHDADMATIRFSHIDQNGRPIERHAPHNRYDTIVTLNREQALVLILTNRLESFPWSYAAKSTLYNGPYHVRFPEGQVMEDAATTYRAMANGSRLVYLPVSVYQYRIRAGSTMDGNNPAITQGSILNCTRILKTVDDLGLPENDAMDIRCRYFEILIACHYTLLRDRSSYRHNDDSATQARYVNSLAQSFATHIDVSRLPLGTRLRWQLMRWKLSPIVAFIEHMTRRQAGIMA</sequence>
<dbReference type="AlphaFoldDB" id="A0A7Y0EWF4"/>
<dbReference type="PANTHER" id="PTHR22916:SF51">
    <property type="entry name" value="GLYCOSYLTRANSFERASE EPSH-RELATED"/>
    <property type="match status" value="1"/>
</dbReference>
<gene>
    <name evidence="4" type="ORF">G1C97_0634</name>
</gene>
<dbReference type="SUPFAM" id="SSF53448">
    <property type="entry name" value="Nucleotide-diphospho-sugar transferases"/>
    <property type="match status" value="1"/>
</dbReference>
<dbReference type="InterPro" id="IPR001173">
    <property type="entry name" value="Glyco_trans_2-like"/>
</dbReference>
<organism evidence="4 5">
    <name type="scientific">Bifidobacterium olomucense</name>
    <dbReference type="NCBI Taxonomy" id="2675324"/>
    <lineage>
        <taxon>Bacteria</taxon>
        <taxon>Bacillati</taxon>
        <taxon>Actinomycetota</taxon>
        <taxon>Actinomycetes</taxon>
        <taxon>Bifidobacteriales</taxon>
        <taxon>Bifidobacteriaceae</taxon>
        <taxon>Bifidobacterium</taxon>
    </lineage>
</organism>
<evidence type="ECO:0000256" key="1">
    <source>
        <dbReference type="ARBA" id="ARBA00022676"/>
    </source>
</evidence>
<dbReference type="PANTHER" id="PTHR22916">
    <property type="entry name" value="GLYCOSYLTRANSFERASE"/>
    <property type="match status" value="1"/>
</dbReference>
<dbReference type="Proteomes" id="UP000543419">
    <property type="component" value="Unassembled WGS sequence"/>
</dbReference>
<dbReference type="InterPro" id="IPR029044">
    <property type="entry name" value="Nucleotide-diphossugar_trans"/>
</dbReference>
<evidence type="ECO:0000313" key="4">
    <source>
        <dbReference type="EMBL" id="NMM97685.1"/>
    </source>
</evidence>
<protein>
    <submittedName>
        <fullName evidence="4">Family 2 glycosyl transferase</fullName>
    </submittedName>
</protein>
<accession>A0A7Y0EWF4</accession>
<evidence type="ECO:0000313" key="5">
    <source>
        <dbReference type="Proteomes" id="UP000543419"/>
    </source>
</evidence>
<dbReference type="CDD" id="cd00761">
    <property type="entry name" value="Glyco_tranf_GTA_type"/>
    <property type="match status" value="1"/>
</dbReference>
<dbReference type="EMBL" id="JAAIIG010000002">
    <property type="protein sequence ID" value="NMM97685.1"/>
    <property type="molecule type" value="Genomic_DNA"/>
</dbReference>
<comment type="caution">
    <text evidence="4">The sequence shown here is derived from an EMBL/GenBank/DDBJ whole genome shotgun (WGS) entry which is preliminary data.</text>
</comment>
<name>A0A7Y0EWF4_9BIFI</name>
<keyword evidence="2 4" id="KW-0808">Transferase</keyword>
<dbReference type="GO" id="GO:0016757">
    <property type="term" value="F:glycosyltransferase activity"/>
    <property type="evidence" value="ECO:0007669"/>
    <property type="project" value="UniProtKB-KW"/>
</dbReference>
<dbReference type="Gene3D" id="3.90.550.10">
    <property type="entry name" value="Spore Coat Polysaccharide Biosynthesis Protein SpsA, Chain A"/>
    <property type="match status" value="1"/>
</dbReference>
<evidence type="ECO:0000259" key="3">
    <source>
        <dbReference type="Pfam" id="PF00535"/>
    </source>
</evidence>
<dbReference type="Pfam" id="PF00535">
    <property type="entry name" value="Glycos_transf_2"/>
    <property type="match status" value="1"/>
</dbReference>
<reference evidence="4 5" key="1">
    <citation type="submission" date="2020-02" db="EMBL/GenBank/DDBJ databases">
        <title>Characterization of phylogenetic diversity of novel bifidobacterial species isolated in Czech ZOOs.</title>
        <authorList>
            <person name="Lugli G.A."/>
            <person name="Vera N.B."/>
            <person name="Ventura M."/>
        </authorList>
    </citation>
    <scope>NUCLEOTIDE SEQUENCE [LARGE SCALE GENOMIC DNA]</scope>
    <source>
        <strain evidence="4 5">DSM 109959</strain>
    </source>
</reference>
<feature type="domain" description="Glycosyltransferase 2-like" evidence="3">
    <location>
        <begin position="27"/>
        <end position="155"/>
    </location>
</feature>
<proteinExistence type="predicted"/>
<dbReference type="RefSeq" id="WP_169240498.1">
    <property type="nucleotide sequence ID" value="NZ_JAAIIG010000002.1"/>
</dbReference>
<keyword evidence="1" id="KW-0328">Glycosyltransferase</keyword>
<keyword evidence="5" id="KW-1185">Reference proteome</keyword>
<evidence type="ECO:0000256" key="2">
    <source>
        <dbReference type="ARBA" id="ARBA00022679"/>
    </source>
</evidence>